<comment type="similarity">
    <text evidence="1">Belongs to the NmrA-type oxidoreductase family.</text>
</comment>
<keyword evidence="2" id="KW-0521">NADP</keyword>
<dbReference type="OrthoDB" id="9997102at2759"/>
<evidence type="ECO:0000256" key="2">
    <source>
        <dbReference type="ARBA" id="ARBA00022857"/>
    </source>
</evidence>
<proteinExistence type="inferred from homology"/>
<dbReference type="Gene3D" id="3.40.50.720">
    <property type="entry name" value="NAD(P)-binding Rossmann-like Domain"/>
    <property type="match status" value="1"/>
</dbReference>
<dbReference type="InterPro" id="IPR036291">
    <property type="entry name" value="NAD(P)-bd_dom_sf"/>
</dbReference>
<dbReference type="Pfam" id="PF05368">
    <property type="entry name" value="NmrA"/>
    <property type="match status" value="1"/>
</dbReference>
<evidence type="ECO:0000256" key="1">
    <source>
        <dbReference type="ARBA" id="ARBA00006328"/>
    </source>
</evidence>
<organism evidence="4 5">
    <name type="scientific">Hyaloscypha variabilis (strain UAMH 11265 / GT02V1 / F)</name>
    <name type="common">Meliniomyces variabilis</name>
    <dbReference type="NCBI Taxonomy" id="1149755"/>
    <lineage>
        <taxon>Eukaryota</taxon>
        <taxon>Fungi</taxon>
        <taxon>Dikarya</taxon>
        <taxon>Ascomycota</taxon>
        <taxon>Pezizomycotina</taxon>
        <taxon>Leotiomycetes</taxon>
        <taxon>Helotiales</taxon>
        <taxon>Hyaloscyphaceae</taxon>
        <taxon>Hyaloscypha</taxon>
        <taxon>Hyaloscypha variabilis</taxon>
    </lineage>
</organism>
<dbReference type="Gene3D" id="3.90.25.10">
    <property type="entry name" value="UDP-galactose 4-epimerase, domain 1"/>
    <property type="match status" value="1"/>
</dbReference>
<feature type="domain" description="NmrA-like" evidence="3">
    <location>
        <begin position="3"/>
        <end position="245"/>
    </location>
</feature>
<dbReference type="GO" id="GO:0005634">
    <property type="term" value="C:nucleus"/>
    <property type="evidence" value="ECO:0007669"/>
    <property type="project" value="TreeGrafter"/>
</dbReference>
<protein>
    <submittedName>
        <fullName evidence="4">NAD(P)-binding protein</fullName>
    </submittedName>
</protein>
<dbReference type="InterPro" id="IPR051164">
    <property type="entry name" value="NmrA-like_oxidored"/>
</dbReference>
<dbReference type="Proteomes" id="UP000235786">
    <property type="component" value="Unassembled WGS sequence"/>
</dbReference>
<sequence length="331" mass="36260">MRNILVAGATGKQGQALIRALLDPPAAEDGWHIYALTRRASSPAAVRLTETYPAGLTIVEGDLEEKESIAKIFEDVKKSGAIWGVFCVLAFPGMGADASGEERQGKNLVDVSFDFGVKAFIYSSAMRMGPKSESTLELSHKAKRNIENHCIDLGNKGLNWTTLQPGFFLENFDGFVGSIGVALLKNGLKPETDVAFIGSDDIGNVAAGVFRNPEKFRHKTLVVVGECCTMSQLEDAHQRATGKWIPAVPAAFAWMISKTSKGAQSLVDHIELNYSARHSGEYSVEEEIGLANQAYKMKDCYEWFKQEKDKAALPNENWNQVSIGKLLTGRW</sequence>
<accession>A0A2J6S3Y9</accession>
<dbReference type="EMBL" id="KZ613940">
    <property type="protein sequence ID" value="PMD45448.1"/>
    <property type="molecule type" value="Genomic_DNA"/>
</dbReference>
<gene>
    <name evidence="4" type="ORF">L207DRAFT_452477</name>
</gene>
<dbReference type="InterPro" id="IPR008030">
    <property type="entry name" value="NmrA-like"/>
</dbReference>
<keyword evidence="5" id="KW-1185">Reference proteome</keyword>
<name>A0A2J6S3Y9_HYAVF</name>
<dbReference type="AlphaFoldDB" id="A0A2J6S3Y9"/>
<dbReference type="PANTHER" id="PTHR42748:SF7">
    <property type="entry name" value="NMRA LIKE REDOX SENSOR 1-RELATED"/>
    <property type="match status" value="1"/>
</dbReference>
<evidence type="ECO:0000313" key="5">
    <source>
        <dbReference type="Proteomes" id="UP000235786"/>
    </source>
</evidence>
<dbReference type="SUPFAM" id="SSF51735">
    <property type="entry name" value="NAD(P)-binding Rossmann-fold domains"/>
    <property type="match status" value="1"/>
</dbReference>
<evidence type="ECO:0000259" key="3">
    <source>
        <dbReference type="Pfam" id="PF05368"/>
    </source>
</evidence>
<dbReference type="STRING" id="1149755.A0A2J6S3Y9"/>
<evidence type="ECO:0000313" key="4">
    <source>
        <dbReference type="EMBL" id="PMD45448.1"/>
    </source>
</evidence>
<dbReference type="PANTHER" id="PTHR42748">
    <property type="entry name" value="NITROGEN METABOLITE REPRESSION PROTEIN NMRA FAMILY MEMBER"/>
    <property type="match status" value="1"/>
</dbReference>
<reference evidence="4 5" key="1">
    <citation type="submission" date="2016-04" db="EMBL/GenBank/DDBJ databases">
        <title>A degradative enzymes factory behind the ericoid mycorrhizal symbiosis.</title>
        <authorList>
            <consortium name="DOE Joint Genome Institute"/>
            <person name="Martino E."/>
            <person name="Morin E."/>
            <person name="Grelet G."/>
            <person name="Kuo A."/>
            <person name="Kohler A."/>
            <person name="Daghino S."/>
            <person name="Barry K."/>
            <person name="Choi C."/>
            <person name="Cichocki N."/>
            <person name="Clum A."/>
            <person name="Copeland A."/>
            <person name="Hainaut M."/>
            <person name="Haridas S."/>
            <person name="Labutti K."/>
            <person name="Lindquist E."/>
            <person name="Lipzen A."/>
            <person name="Khouja H.-R."/>
            <person name="Murat C."/>
            <person name="Ohm R."/>
            <person name="Olson A."/>
            <person name="Spatafora J."/>
            <person name="Veneault-Fourrey C."/>
            <person name="Henrissat B."/>
            <person name="Grigoriev I."/>
            <person name="Martin F."/>
            <person name="Perotto S."/>
        </authorList>
    </citation>
    <scope>NUCLEOTIDE SEQUENCE [LARGE SCALE GENOMIC DNA]</scope>
    <source>
        <strain evidence="4 5">F</strain>
    </source>
</reference>